<gene>
    <name evidence="3" type="ORF">C8E97_2850</name>
</gene>
<name>A0A495VYE8_9PSEU</name>
<accession>A0A495VYE8</accession>
<keyword evidence="4" id="KW-1185">Reference proteome</keyword>
<evidence type="ECO:0000313" key="3">
    <source>
        <dbReference type="EMBL" id="RKT54234.1"/>
    </source>
</evidence>
<protein>
    <submittedName>
        <fullName evidence="3">Uncharacterized protein</fullName>
    </submittedName>
</protein>
<evidence type="ECO:0000256" key="2">
    <source>
        <dbReference type="SAM" id="SignalP"/>
    </source>
</evidence>
<dbReference type="RefSeq" id="WP_170211843.1">
    <property type="nucleotide sequence ID" value="NZ_RBXO01000001.1"/>
</dbReference>
<feature type="chain" id="PRO_5039727830" evidence="2">
    <location>
        <begin position="20"/>
        <end position="50"/>
    </location>
</feature>
<comment type="caution">
    <text evidence="3">The sequence shown here is derived from an EMBL/GenBank/DDBJ whole genome shotgun (WGS) entry which is preliminary data.</text>
</comment>
<feature type="signal peptide" evidence="2">
    <location>
        <begin position="1"/>
        <end position="19"/>
    </location>
</feature>
<proteinExistence type="predicted"/>
<feature type="region of interest" description="Disordered" evidence="1">
    <location>
        <begin position="22"/>
        <end position="50"/>
    </location>
</feature>
<keyword evidence="2" id="KW-0732">Signal</keyword>
<reference evidence="3 4" key="1">
    <citation type="submission" date="2018-10" db="EMBL/GenBank/DDBJ databases">
        <title>Sequencing the genomes of 1000 actinobacteria strains.</title>
        <authorList>
            <person name="Klenk H.-P."/>
        </authorList>
    </citation>
    <scope>NUCLEOTIDE SEQUENCE [LARGE SCALE GENOMIC DNA]</scope>
    <source>
        <strain evidence="3 4">DSM 43800</strain>
    </source>
</reference>
<evidence type="ECO:0000256" key="1">
    <source>
        <dbReference type="SAM" id="MobiDB-lite"/>
    </source>
</evidence>
<organism evidence="3 4">
    <name type="scientific">Saccharothrix australiensis</name>
    <dbReference type="NCBI Taxonomy" id="2072"/>
    <lineage>
        <taxon>Bacteria</taxon>
        <taxon>Bacillati</taxon>
        <taxon>Actinomycetota</taxon>
        <taxon>Actinomycetes</taxon>
        <taxon>Pseudonocardiales</taxon>
        <taxon>Pseudonocardiaceae</taxon>
        <taxon>Saccharothrix</taxon>
    </lineage>
</organism>
<dbReference type="Proteomes" id="UP000282084">
    <property type="component" value="Unassembled WGS sequence"/>
</dbReference>
<evidence type="ECO:0000313" key="4">
    <source>
        <dbReference type="Proteomes" id="UP000282084"/>
    </source>
</evidence>
<dbReference type="EMBL" id="RBXO01000001">
    <property type="protein sequence ID" value="RKT54234.1"/>
    <property type="molecule type" value="Genomic_DNA"/>
</dbReference>
<dbReference type="AlphaFoldDB" id="A0A495VYE8"/>
<sequence>MIKALFAALALSASGLLVAVSTGSATDTTPPTANVVESENQVDSTGMQAM</sequence>